<feature type="transmembrane region" description="Helical" evidence="1">
    <location>
        <begin position="38"/>
        <end position="62"/>
    </location>
</feature>
<accession>C9ZY48</accession>
<dbReference type="GeneID" id="23860435"/>
<evidence type="ECO:0000256" key="1">
    <source>
        <dbReference type="SAM" id="Phobius"/>
    </source>
</evidence>
<feature type="transmembrane region" description="Helical" evidence="1">
    <location>
        <begin position="74"/>
        <end position="98"/>
    </location>
</feature>
<dbReference type="KEGG" id="tbg:TbgDal_IX4230"/>
<sequence length="125" mass="14271">MGEVCDPSFSPLCGGNVLCLRFGICTNVLDPSAQLFLIFPYFVIPSVGLLVIRVVFCISYLLSPFQCVQFPFTYILLSLYARGMFFKKLCVIFFRFWLFSPIPWSVTAIITSIGCSHWKKVEVKY</sequence>
<evidence type="ECO:0000313" key="2">
    <source>
        <dbReference type="EMBL" id="CBH14347.1"/>
    </source>
</evidence>
<keyword evidence="1" id="KW-1133">Transmembrane helix</keyword>
<organism evidence="2 3">
    <name type="scientific">Trypanosoma brucei gambiense (strain MHOM/CI/86/DAL972)</name>
    <dbReference type="NCBI Taxonomy" id="679716"/>
    <lineage>
        <taxon>Eukaryota</taxon>
        <taxon>Discoba</taxon>
        <taxon>Euglenozoa</taxon>
        <taxon>Kinetoplastea</taxon>
        <taxon>Metakinetoplastina</taxon>
        <taxon>Trypanosomatida</taxon>
        <taxon>Trypanosomatidae</taxon>
        <taxon>Trypanosoma</taxon>
    </lineage>
</organism>
<dbReference type="Proteomes" id="UP000002316">
    <property type="component" value="Chromosome 9"/>
</dbReference>
<dbReference type="RefSeq" id="XP_011776613.1">
    <property type="nucleotide sequence ID" value="XM_011778311.1"/>
</dbReference>
<keyword evidence="1" id="KW-0812">Transmembrane</keyword>
<keyword evidence="1" id="KW-0472">Membrane</keyword>
<dbReference type="EMBL" id="FN554972">
    <property type="protein sequence ID" value="CBH14347.1"/>
    <property type="molecule type" value="Genomic_DNA"/>
</dbReference>
<name>C9ZY48_TRYB9</name>
<reference evidence="3" key="1">
    <citation type="journal article" date="2010" name="PLoS Negl. Trop. Dis.">
        <title>The genome sequence of Trypanosoma brucei gambiense, causative agent of chronic human african trypanosomiasis.</title>
        <authorList>
            <person name="Jackson A.P."/>
            <person name="Sanders M."/>
            <person name="Berry A."/>
            <person name="McQuillan J."/>
            <person name="Aslett M.A."/>
            <person name="Quail M.A."/>
            <person name="Chukualim B."/>
            <person name="Capewell P."/>
            <person name="MacLeod A."/>
            <person name="Melville S.E."/>
            <person name="Gibson W."/>
            <person name="Barry J.D."/>
            <person name="Berriman M."/>
            <person name="Hertz-Fowler C."/>
        </authorList>
    </citation>
    <scope>NUCLEOTIDE SEQUENCE [LARGE SCALE GENOMIC DNA]</scope>
    <source>
        <strain evidence="3">MHOM/CI/86/DAL972</strain>
    </source>
</reference>
<dbReference type="AlphaFoldDB" id="C9ZY48"/>
<evidence type="ECO:0000313" key="3">
    <source>
        <dbReference type="Proteomes" id="UP000002316"/>
    </source>
</evidence>
<proteinExistence type="predicted"/>
<protein>
    <submittedName>
        <fullName evidence="2">Uncharacterized protein</fullName>
    </submittedName>
</protein>
<gene>
    <name evidence="2" type="ORF">TbgDal_IX4230</name>
</gene>